<dbReference type="GO" id="GO:0051213">
    <property type="term" value="F:dioxygenase activity"/>
    <property type="evidence" value="ECO:0007669"/>
    <property type="project" value="UniProtKB-KW"/>
</dbReference>
<comment type="similarity">
    <text evidence="1">Belongs to the TfdA dioxygenase family.</text>
</comment>
<dbReference type="RefSeq" id="WP_379878713.1">
    <property type="nucleotide sequence ID" value="NZ_JBHPON010000001.1"/>
</dbReference>
<comment type="caution">
    <text evidence="7">The sequence shown here is derived from an EMBL/GenBank/DDBJ whole genome shotgun (WGS) entry which is preliminary data.</text>
</comment>
<evidence type="ECO:0000256" key="3">
    <source>
        <dbReference type="ARBA" id="ARBA00022964"/>
    </source>
</evidence>
<dbReference type="PANTHER" id="PTHR43779:SF3">
    <property type="entry name" value="(3R)-3-[(CARBOXYMETHYL)AMINO]FATTY ACID OXYGENASE_DECARBOXYLASE"/>
    <property type="match status" value="1"/>
</dbReference>
<gene>
    <name evidence="7" type="ORF">ACFMB1_09340</name>
</gene>
<keyword evidence="3 7" id="KW-0223">Dioxygenase</keyword>
<evidence type="ECO:0000256" key="2">
    <source>
        <dbReference type="ARBA" id="ARBA00022723"/>
    </source>
</evidence>
<protein>
    <submittedName>
        <fullName evidence="7">TauD/TfdA dioxygenase family protein</fullName>
    </submittedName>
</protein>
<proteinExistence type="inferred from homology"/>
<reference evidence="7 8" key="1">
    <citation type="submission" date="2024-09" db="EMBL/GenBank/DDBJ databases">
        <authorList>
            <person name="Zhang Z.-H."/>
        </authorList>
    </citation>
    <scope>NUCLEOTIDE SEQUENCE [LARGE SCALE GENOMIC DNA]</scope>
    <source>
        <strain evidence="7 8">HHTR114</strain>
    </source>
</reference>
<dbReference type="EMBL" id="JBHPON010000001">
    <property type="protein sequence ID" value="MFC6035745.1"/>
    <property type="molecule type" value="Genomic_DNA"/>
</dbReference>
<dbReference type="PANTHER" id="PTHR43779">
    <property type="entry name" value="DIOXYGENASE RV0097-RELATED"/>
    <property type="match status" value="1"/>
</dbReference>
<evidence type="ECO:0000256" key="1">
    <source>
        <dbReference type="ARBA" id="ARBA00005896"/>
    </source>
</evidence>
<keyword evidence="8" id="KW-1185">Reference proteome</keyword>
<evidence type="ECO:0000256" key="4">
    <source>
        <dbReference type="ARBA" id="ARBA00023002"/>
    </source>
</evidence>
<organism evidence="7 8">
    <name type="scientific">Hyphococcus aureus</name>
    <dbReference type="NCBI Taxonomy" id="2666033"/>
    <lineage>
        <taxon>Bacteria</taxon>
        <taxon>Pseudomonadati</taxon>
        <taxon>Pseudomonadota</taxon>
        <taxon>Alphaproteobacteria</taxon>
        <taxon>Parvularculales</taxon>
        <taxon>Parvularculaceae</taxon>
        <taxon>Hyphococcus</taxon>
    </lineage>
</organism>
<feature type="domain" description="TauD/TfdA-like" evidence="6">
    <location>
        <begin position="5"/>
        <end position="281"/>
    </location>
</feature>
<name>A0ABW1KWL9_9PROT</name>
<keyword evidence="5" id="KW-0408">Iron</keyword>
<dbReference type="Gene3D" id="3.60.130.10">
    <property type="entry name" value="Clavaminate synthase-like"/>
    <property type="match status" value="1"/>
</dbReference>
<keyword evidence="2" id="KW-0479">Metal-binding</keyword>
<evidence type="ECO:0000259" key="6">
    <source>
        <dbReference type="Pfam" id="PF02668"/>
    </source>
</evidence>
<keyword evidence="4" id="KW-0560">Oxidoreductase</keyword>
<evidence type="ECO:0000313" key="7">
    <source>
        <dbReference type="EMBL" id="MFC6035745.1"/>
    </source>
</evidence>
<dbReference type="InterPro" id="IPR003819">
    <property type="entry name" value="TauD/TfdA-like"/>
</dbReference>
<evidence type="ECO:0000313" key="8">
    <source>
        <dbReference type="Proteomes" id="UP001596116"/>
    </source>
</evidence>
<dbReference type="SUPFAM" id="SSF51197">
    <property type="entry name" value="Clavaminate synthase-like"/>
    <property type="match status" value="1"/>
</dbReference>
<dbReference type="Proteomes" id="UP001596116">
    <property type="component" value="Unassembled WGS sequence"/>
</dbReference>
<sequence length="298" mass="32725">MDVKVEKAHPLFAAIVTGIDLSAPPTEETVTCVEDLMAEYGVVCLRGSGATDDQHIAFSRAFGPLELPPDLKIKSGFKPRLAYGLYDASNLDAEGNIVVKDTTRHKYAKGNELFHTDSSFNSLPTKWSLLLAHVVPPEGGDTQFIDARAVYDALSDEMKQKLDGLVAEHNLWHSRARGGFSTVTEEMKKAMPAAQHPIVRESANGRKTLVIGAHAASIVGMGAEEGLALIDELNAFAAQPQFIYAHKWEDGDLVIWDNRCTLHRATAFEDQKYKRDMRRTTINEYGPEIASTSLASVQ</sequence>
<dbReference type="InterPro" id="IPR051178">
    <property type="entry name" value="TfdA_dioxygenase"/>
</dbReference>
<accession>A0ABW1KWL9</accession>
<dbReference type="Pfam" id="PF02668">
    <property type="entry name" value="TauD"/>
    <property type="match status" value="1"/>
</dbReference>
<dbReference type="InterPro" id="IPR042098">
    <property type="entry name" value="TauD-like_sf"/>
</dbReference>
<evidence type="ECO:0000256" key="5">
    <source>
        <dbReference type="ARBA" id="ARBA00023004"/>
    </source>
</evidence>